<evidence type="ECO:0000256" key="6">
    <source>
        <dbReference type="PIRNR" id="PIRNR002854"/>
    </source>
</evidence>
<dbReference type="PANTHER" id="PTHR30429:SF0">
    <property type="entry name" value="METHIONINE-BINDING LIPOPROTEIN METQ"/>
    <property type="match status" value="1"/>
</dbReference>
<name>A0ABY7JS76_9FIRM</name>
<accession>A0ABY7JS76</accession>
<keyword evidence="9" id="KW-1185">Reference proteome</keyword>
<reference evidence="8" key="1">
    <citation type="submission" date="2022-12" db="EMBL/GenBank/DDBJ databases">
        <title>Peptostreptococcus.</title>
        <authorList>
            <person name="Lee S.H."/>
        </authorList>
    </citation>
    <scope>NUCLEOTIDE SEQUENCE</scope>
    <source>
        <strain evidence="8">CBA3647</strain>
    </source>
</reference>
<evidence type="ECO:0000256" key="4">
    <source>
        <dbReference type="ARBA" id="ARBA00023139"/>
    </source>
</evidence>
<organism evidence="8 9">
    <name type="scientific">Peptostreptococcus equinus</name>
    <dbReference type="NCBI Taxonomy" id="3003601"/>
    <lineage>
        <taxon>Bacteria</taxon>
        <taxon>Bacillati</taxon>
        <taxon>Bacillota</taxon>
        <taxon>Clostridia</taxon>
        <taxon>Peptostreptococcales</taxon>
        <taxon>Peptostreptococcaceae</taxon>
        <taxon>Peptostreptococcus</taxon>
    </lineage>
</organism>
<dbReference type="CDD" id="cd13597">
    <property type="entry name" value="PBP2_lipoprotein_Tp32"/>
    <property type="match status" value="1"/>
</dbReference>
<feature type="signal peptide" evidence="7">
    <location>
        <begin position="1"/>
        <end position="21"/>
    </location>
</feature>
<sequence length="270" mass="29613">MKIKKIATLALAAGLSLSLVACGSNKKESAKDDKKIVIGASANPHADILNKAVKPLLEKDGYKLEVKVFNDYILPNKALDEGSLDANFFQHEPYLNEYNTKNKTEIKSVAKVHLEPMGVYSQKVKSISGVKDKAVIAVPNDPTNETRALKILEKEGLIKLADKELLNKNDIKENKKNIEIKELAAEQLPTVLKDVDLAVINSNYALEAKLNPQKDAIATESKDSPYANIIAVSSKNKDSEKTKALIKAIQSPEVKTFINDTYKGAIIPSF</sequence>
<dbReference type="Pfam" id="PF03180">
    <property type="entry name" value="Lipoprotein_9"/>
    <property type="match status" value="1"/>
</dbReference>
<protein>
    <recommendedName>
        <fullName evidence="6">Lipoprotein</fullName>
    </recommendedName>
</protein>
<dbReference type="Gene3D" id="3.40.190.10">
    <property type="entry name" value="Periplasmic binding protein-like II"/>
    <property type="match status" value="2"/>
</dbReference>
<dbReference type="SUPFAM" id="SSF53850">
    <property type="entry name" value="Periplasmic binding protein-like II"/>
    <property type="match status" value="1"/>
</dbReference>
<dbReference type="PIRSF" id="PIRSF002854">
    <property type="entry name" value="MetQ"/>
    <property type="match status" value="1"/>
</dbReference>
<dbReference type="Proteomes" id="UP001164187">
    <property type="component" value="Chromosome"/>
</dbReference>
<comment type="similarity">
    <text evidence="6">Belongs to the nlpA lipoprotein family.</text>
</comment>
<evidence type="ECO:0000256" key="5">
    <source>
        <dbReference type="ARBA" id="ARBA00023288"/>
    </source>
</evidence>
<evidence type="ECO:0000256" key="2">
    <source>
        <dbReference type="ARBA" id="ARBA00022729"/>
    </source>
</evidence>
<dbReference type="PROSITE" id="PS51257">
    <property type="entry name" value="PROKAR_LIPOPROTEIN"/>
    <property type="match status" value="1"/>
</dbReference>
<feature type="chain" id="PRO_5046722690" description="Lipoprotein" evidence="7">
    <location>
        <begin position="22"/>
        <end position="270"/>
    </location>
</feature>
<evidence type="ECO:0000256" key="7">
    <source>
        <dbReference type="SAM" id="SignalP"/>
    </source>
</evidence>
<keyword evidence="2 7" id="KW-0732">Signal</keyword>
<proteinExistence type="inferred from homology"/>
<evidence type="ECO:0000256" key="3">
    <source>
        <dbReference type="ARBA" id="ARBA00023136"/>
    </source>
</evidence>
<comment type="subcellular location">
    <subcellularLocation>
        <location evidence="1">Membrane</location>
        <topology evidence="1">Lipid-anchor</topology>
    </subcellularLocation>
</comment>
<evidence type="ECO:0000256" key="1">
    <source>
        <dbReference type="ARBA" id="ARBA00004635"/>
    </source>
</evidence>
<evidence type="ECO:0000313" key="9">
    <source>
        <dbReference type="Proteomes" id="UP001164187"/>
    </source>
</evidence>
<dbReference type="EMBL" id="CP114052">
    <property type="protein sequence ID" value="WAW15696.1"/>
    <property type="molecule type" value="Genomic_DNA"/>
</dbReference>
<dbReference type="InterPro" id="IPR004872">
    <property type="entry name" value="Lipoprotein_NlpA"/>
</dbReference>
<gene>
    <name evidence="8" type="ORF">O0R46_04400</name>
</gene>
<keyword evidence="5 6" id="KW-0449">Lipoprotein</keyword>
<evidence type="ECO:0000313" key="8">
    <source>
        <dbReference type="EMBL" id="WAW15696.1"/>
    </source>
</evidence>
<dbReference type="PANTHER" id="PTHR30429">
    <property type="entry name" value="D-METHIONINE-BINDING LIPOPROTEIN METQ"/>
    <property type="match status" value="1"/>
</dbReference>
<dbReference type="RefSeq" id="WP_269312374.1">
    <property type="nucleotide sequence ID" value="NZ_CP114052.1"/>
</dbReference>
<keyword evidence="3" id="KW-0472">Membrane</keyword>
<keyword evidence="4" id="KW-0564">Palmitate</keyword>